<dbReference type="RefSeq" id="XP_018129687.1">
    <property type="nucleotide sequence ID" value="XM_018275482.2"/>
</dbReference>
<dbReference type="Proteomes" id="UP000091956">
    <property type="component" value="Unassembled WGS sequence"/>
</dbReference>
<keyword evidence="2" id="KW-0285">Flavoprotein</keyword>
<evidence type="ECO:0000259" key="9">
    <source>
        <dbReference type="Pfam" id="PF01494"/>
    </source>
</evidence>
<accession>A0A1B8GJH7</accession>
<evidence type="ECO:0008006" key="13">
    <source>
        <dbReference type="Google" id="ProtNLM"/>
    </source>
</evidence>
<dbReference type="Gene3D" id="3.50.50.60">
    <property type="entry name" value="FAD/NAD(P)-binding domain"/>
    <property type="match status" value="1"/>
</dbReference>
<dbReference type="EMBL" id="KV460232">
    <property type="protein sequence ID" value="OBT95954.1"/>
    <property type="molecule type" value="Genomic_DNA"/>
</dbReference>
<dbReference type="Gene3D" id="3.40.30.120">
    <property type="match status" value="1"/>
</dbReference>
<dbReference type="AlphaFoldDB" id="A0A1B8GJH7"/>
<keyword evidence="4" id="KW-0378">Hydrolase</keyword>
<dbReference type="GO" id="GO:0006744">
    <property type="term" value="P:ubiquinone biosynthetic process"/>
    <property type="evidence" value="ECO:0007669"/>
    <property type="project" value="TreeGrafter"/>
</dbReference>
<evidence type="ECO:0000313" key="11">
    <source>
        <dbReference type="EMBL" id="OBT95954.1"/>
    </source>
</evidence>
<feature type="domain" description="FAD-binding" evidence="9">
    <location>
        <begin position="294"/>
        <end position="449"/>
    </location>
</feature>
<evidence type="ECO:0000256" key="6">
    <source>
        <dbReference type="ARBA" id="ARBA00022833"/>
    </source>
</evidence>
<dbReference type="GO" id="GO:0016787">
    <property type="term" value="F:hydrolase activity"/>
    <property type="evidence" value="ECO:0007669"/>
    <property type="project" value="UniProtKB-KW"/>
</dbReference>
<organism evidence="11 12">
    <name type="scientific">Pseudogymnoascus verrucosus</name>
    <dbReference type="NCBI Taxonomy" id="342668"/>
    <lineage>
        <taxon>Eukaryota</taxon>
        <taxon>Fungi</taxon>
        <taxon>Dikarya</taxon>
        <taxon>Ascomycota</taxon>
        <taxon>Pezizomycotina</taxon>
        <taxon>Leotiomycetes</taxon>
        <taxon>Thelebolales</taxon>
        <taxon>Thelebolaceae</taxon>
        <taxon>Pseudogymnoascus</taxon>
    </lineage>
</organism>
<dbReference type="PANTHER" id="PTHR43004">
    <property type="entry name" value="TRK SYSTEM POTASSIUM UPTAKE PROTEIN"/>
    <property type="match status" value="1"/>
</dbReference>
<dbReference type="SUPFAM" id="SSF51905">
    <property type="entry name" value="FAD/NAD(P)-binding domain"/>
    <property type="match status" value="1"/>
</dbReference>
<dbReference type="PANTHER" id="PTHR43004:SF6">
    <property type="entry name" value="FAD_NAD(P)-BINDING OXIDOREDUCTASE FAMILY PROTEIN"/>
    <property type="match status" value="1"/>
</dbReference>
<evidence type="ECO:0000256" key="7">
    <source>
        <dbReference type="ARBA" id="ARBA00023002"/>
    </source>
</evidence>
<proteinExistence type="predicted"/>
<evidence type="ECO:0000313" key="12">
    <source>
        <dbReference type="Proteomes" id="UP000091956"/>
    </source>
</evidence>
<keyword evidence="6" id="KW-0862">Zinc</keyword>
<dbReference type="Pfam" id="PF01494">
    <property type="entry name" value="FAD_binding_3"/>
    <property type="match status" value="1"/>
</dbReference>
<reference evidence="11 12" key="1">
    <citation type="submission" date="2016-03" db="EMBL/GenBank/DDBJ databases">
        <title>Comparative genomics of Pseudogymnoascus destructans, the fungus causing white-nose syndrome of bats.</title>
        <authorList>
            <person name="Palmer J.M."/>
            <person name="Drees K.P."/>
            <person name="Foster J.T."/>
            <person name="Lindner D.L."/>
        </authorList>
    </citation>
    <scope>NUCLEOTIDE SEQUENCE [LARGE SCALE GENOMIC DNA]</scope>
    <source>
        <strain evidence="11 12">UAMH 10579</strain>
    </source>
</reference>
<feature type="region of interest" description="Disordered" evidence="8">
    <location>
        <begin position="1"/>
        <end position="22"/>
    </location>
</feature>
<reference evidence="12" key="2">
    <citation type="journal article" date="2018" name="Nat. Commun.">
        <title>Extreme sensitivity to ultraviolet light in the fungal pathogen causing white-nose syndrome of bats.</title>
        <authorList>
            <person name="Palmer J.M."/>
            <person name="Drees K.P."/>
            <person name="Foster J.T."/>
            <person name="Lindner D.L."/>
        </authorList>
    </citation>
    <scope>NUCLEOTIDE SEQUENCE [LARGE SCALE GENOMIC DNA]</scope>
    <source>
        <strain evidence="12">UAMH 10579</strain>
    </source>
</reference>
<feature type="domain" description="DAPG hydrolase PhiG" evidence="10">
    <location>
        <begin position="33"/>
        <end position="239"/>
    </location>
</feature>
<dbReference type="OrthoDB" id="2690153at2759"/>
<name>A0A1B8GJH7_9PEZI</name>
<dbReference type="Gene3D" id="3.30.9.10">
    <property type="entry name" value="D-Amino Acid Oxidase, subunit A, domain 2"/>
    <property type="match status" value="1"/>
</dbReference>
<dbReference type="GO" id="GO:0005739">
    <property type="term" value="C:mitochondrion"/>
    <property type="evidence" value="ECO:0007669"/>
    <property type="project" value="TreeGrafter"/>
</dbReference>
<dbReference type="InterPro" id="IPR002938">
    <property type="entry name" value="FAD-bd"/>
</dbReference>
<dbReference type="GO" id="GO:0071949">
    <property type="term" value="F:FAD binding"/>
    <property type="evidence" value="ECO:0007669"/>
    <property type="project" value="InterPro"/>
</dbReference>
<evidence type="ECO:0000256" key="8">
    <source>
        <dbReference type="SAM" id="MobiDB-lite"/>
    </source>
</evidence>
<dbReference type="GeneID" id="28839412"/>
<evidence type="ECO:0000256" key="5">
    <source>
        <dbReference type="ARBA" id="ARBA00022827"/>
    </source>
</evidence>
<gene>
    <name evidence="11" type="ORF">VE01_06026</name>
</gene>
<sequence length="680" mass="75427">MTTQCNDAQSQHASSHSTPTASIGQESLKPLLLSDAKLLLNIPYLQHEAGYAVNAEGMHHIAACTYMPRCTGRMIDWWFGWIHDTAQYQLWHPNDHVFSDWEGPRDNNSTYIGGHHLVQEYIGGHLAKLKISFRDPAEYFGDSWKEDFAAAGYVTAVCGRVGNWTPETGEVLYTGHLIHLIKEERIGCRMRSHFWLGDIEGVIDPAQRAAGVPDFLPKGLCQHATEEMAILASILPELYSNGLCKDQMAPHIDHDLGSFASNEPIPIDVPVLIVGGGPAGLLQAHCLSQLGDDTMMTIHFNANLRSIVDKVGMLHWIMDPEVSGFIIAYDLSGNQVLICNFDSKKHPVENWNEEHCRKVVTAAIGKSILFDILSWRPWILSRKVAKSYRVGNVFLAGDAAHSFPPTGGLGLNSGLADVHNLAWKIAAYHQGWGGDSLLSTYQYERRQVALVNSQQSVKNGIKIFNLLKSLGTTDADLQRAKENLYHRISDPKTKESVLEGIENQREHFDNLGLHIGYVYGSTDIPSCASTYRPAFAPGARLPHAWVTHIPSSIPKLPPIDSSYVTELQPEDVRRKEFSTLDLCALDAFTLIVDSKSLFRWTQVIDGVLAQLPSTLRINVLALGKDFHLVPSAQGEEWVEALQLEDGSTVLIRPDQHILRTFKGETTTQLVLSSLKECLGV</sequence>
<dbReference type="InterPro" id="IPR050641">
    <property type="entry name" value="RIFMO-like"/>
</dbReference>
<dbReference type="GO" id="GO:0016709">
    <property type="term" value="F:oxidoreductase activity, acting on paired donors, with incorporation or reduction of molecular oxygen, NAD(P)H as one donor, and incorporation of one atom of oxygen"/>
    <property type="evidence" value="ECO:0007669"/>
    <property type="project" value="UniProtKB-ARBA"/>
</dbReference>
<dbReference type="Pfam" id="PF18089">
    <property type="entry name" value="DAPG_hydrolase"/>
    <property type="match status" value="1"/>
</dbReference>
<dbReference type="InterPro" id="IPR041526">
    <property type="entry name" value="DAPG_hydrolase"/>
</dbReference>
<evidence type="ECO:0000256" key="2">
    <source>
        <dbReference type="ARBA" id="ARBA00022630"/>
    </source>
</evidence>
<evidence type="ECO:0000256" key="4">
    <source>
        <dbReference type="ARBA" id="ARBA00022801"/>
    </source>
</evidence>
<dbReference type="GO" id="GO:0046872">
    <property type="term" value="F:metal ion binding"/>
    <property type="evidence" value="ECO:0007669"/>
    <property type="project" value="UniProtKB-KW"/>
</dbReference>
<keyword evidence="12" id="KW-1185">Reference proteome</keyword>
<comment type="cofactor">
    <cofactor evidence="1">
        <name>Zn(2+)</name>
        <dbReference type="ChEBI" id="CHEBI:29105"/>
    </cofactor>
</comment>
<keyword evidence="3" id="KW-0479">Metal-binding</keyword>
<protein>
    <recommendedName>
        <fullName evidence="13">FAD-binding domain-containing protein</fullName>
    </recommendedName>
</protein>
<evidence type="ECO:0000256" key="1">
    <source>
        <dbReference type="ARBA" id="ARBA00001947"/>
    </source>
</evidence>
<keyword evidence="7" id="KW-0560">Oxidoreductase</keyword>
<dbReference type="STRING" id="342668.A0A1B8GJH7"/>
<keyword evidence="5" id="KW-0274">FAD</keyword>
<dbReference type="InterPro" id="IPR036188">
    <property type="entry name" value="FAD/NAD-bd_sf"/>
</dbReference>
<evidence type="ECO:0000259" key="10">
    <source>
        <dbReference type="Pfam" id="PF18089"/>
    </source>
</evidence>
<evidence type="ECO:0000256" key="3">
    <source>
        <dbReference type="ARBA" id="ARBA00022723"/>
    </source>
</evidence>